<keyword evidence="6" id="KW-0547">Nucleotide-binding</keyword>
<sequence length="99" mass="11209">MGSIPEVDRDRLAEICERYGVAELDVFGSVARGDDTPQSDIDLLYVLRPDAKLGWAIEDLNDELDELFGRHVDLISKRYINRRLRASILAEARLMYAAA</sequence>
<reference evidence="11 12" key="1">
    <citation type="submission" date="2018-03" db="EMBL/GenBank/DDBJ databases">
        <title>Genomic Encyclopedia of Archaeal and Bacterial Type Strains, Phase II (KMG-II): from individual species to whole genera.</title>
        <authorList>
            <person name="Goeker M."/>
        </authorList>
    </citation>
    <scope>NUCLEOTIDE SEQUENCE [LARGE SCALE GENOMIC DNA]</scope>
    <source>
        <strain evidence="11 12">DSM 45211</strain>
    </source>
</reference>
<evidence type="ECO:0000256" key="3">
    <source>
        <dbReference type="ARBA" id="ARBA00022679"/>
    </source>
</evidence>
<evidence type="ECO:0000256" key="8">
    <source>
        <dbReference type="ARBA" id="ARBA00022842"/>
    </source>
</evidence>
<feature type="domain" description="Polymerase nucleotidyl transferase" evidence="10">
    <location>
        <begin position="14"/>
        <end position="92"/>
    </location>
</feature>
<dbReference type="GO" id="GO:0005524">
    <property type="term" value="F:ATP binding"/>
    <property type="evidence" value="ECO:0007669"/>
    <property type="project" value="UniProtKB-KW"/>
</dbReference>
<gene>
    <name evidence="11" type="ORF">CLV30_10829</name>
</gene>
<keyword evidence="3" id="KW-0808">Transferase</keyword>
<evidence type="ECO:0000256" key="6">
    <source>
        <dbReference type="ARBA" id="ARBA00022741"/>
    </source>
</evidence>
<dbReference type="Proteomes" id="UP000243528">
    <property type="component" value="Unassembled WGS sequence"/>
</dbReference>
<protein>
    <recommendedName>
        <fullName evidence="10">Polymerase nucleotidyl transferase domain-containing protein</fullName>
    </recommendedName>
</protein>
<organism evidence="11 12">
    <name type="scientific">Haloactinopolyspora alba</name>
    <dbReference type="NCBI Taxonomy" id="648780"/>
    <lineage>
        <taxon>Bacteria</taxon>
        <taxon>Bacillati</taxon>
        <taxon>Actinomycetota</taxon>
        <taxon>Actinomycetes</taxon>
        <taxon>Jiangellales</taxon>
        <taxon>Jiangellaceae</taxon>
        <taxon>Haloactinopolyspora</taxon>
    </lineage>
</organism>
<keyword evidence="5" id="KW-0479">Metal-binding</keyword>
<keyword evidence="8" id="KW-0460">Magnesium</keyword>
<name>A0A2P8E132_9ACTN</name>
<dbReference type="InterPro" id="IPR043519">
    <property type="entry name" value="NT_sf"/>
</dbReference>
<evidence type="ECO:0000256" key="5">
    <source>
        <dbReference type="ARBA" id="ARBA00022723"/>
    </source>
</evidence>
<dbReference type="GO" id="GO:0046872">
    <property type="term" value="F:metal ion binding"/>
    <property type="evidence" value="ECO:0007669"/>
    <property type="project" value="UniProtKB-KW"/>
</dbReference>
<comment type="similarity">
    <text evidence="9">Belongs to the MntA antitoxin family.</text>
</comment>
<evidence type="ECO:0000256" key="2">
    <source>
        <dbReference type="ARBA" id="ARBA00022649"/>
    </source>
</evidence>
<dbReference type="PANTHER" id="PTHR33571:SF12">
    <property type="entry name" value="BSL3053 PROTEIN"/>
    <property type="match status" value="1"/>
</dbReference>
<dbReference type="RefSeq" id="WP_106537545.1">
    <property type="nucleotide sequence ID" value="NZ_ML142902.1"/>
</dbReference>
<evidence type="ECO:0000256" key="4">
    <source>
        <dbReference type="ARBA" id="ARBA00022695"/>
    </source>
</evidence>
<evidence type="ECO:0000256" key="1">
    <source>
        <dbReference type="ARBA" id="ARBA00001946"/>
    </source>
</evidence>
<dbReference type="EMBL" id="PYGE01000008">
    <property type="protein sequence ID" value="PSL03117.1"/>
    <property type="molecule type" value="Genomic_DNA"/>
</dbReference>
<evidence type="ECO:0000256" key="7">
    <source>
        <dbReference type="ARBA" id="ARBA00022840"/>
    </source>
</evidence>
<dbReference type="Gene3D" id="3.30.460.10">
    <property type="entry name" value="Beta Polymerase, domain 2"/>
    <property type="match status" value="1"/>
</dbReference>
<keyword evidence="12" id="KW-1185">Reference proteome</keyword>
<comment type="cofactor">
    <cofactor evidence="1">
        <name>Mg(2+)</name>
        <dbReference type="ChEBI" id="CHEBI:18420"/>
    </cofactor>
</comment>
<dbReference type="PANTHER" id="PTHR33571">
    <property type="entry name" value="SSL8005 PROTEIN"/>
    <property type="match status" value="1"/>
</dbReference>
<evidence type="ECO:0000313" key="12">
    <source>
        <dbReference type="Proteomes" id="UP000243528"/>
    </source>
</evidence>
<proteinExistence type="inferred from homology"/>
<dbReference type="Pfam" id="PF01909">
    <property type="entry name" value="NTP_transf_2"/>
    <property type="match status" value="1"/>
</dbReference>
<keyword evidence="4" id="KW-0548">Nucleotidyltransferase</keyword>
<dbReference type="AlphaFoldDB" id="A0A2P8E132"/>
<dbReference type="CDD" id="cd05403">
    <property type="entry name" value="NT_KNTase_like"/>
    <property type="match status" value="1"/>
</dbReference>
<evidence type="ECO:0000313" key="11">
    <source>
        <dbReference type="EMBL" id="PSL03117.1"/>
    </source>
</evidence>
<keyword evidence="7" id="KW-0067">ATP-binding</keyword>
<dbReference type="SUPFAM" id="SSF81301">
    <property type="entry name" value="Nucleotidyltransferase"/>
    <property type="match status" value="1"/>
</dbReference>
<evidence type="ECO:0000259" key="10">
    <source>
        <dbReference type="Pfam" id="PF01909"/>
    </source>
</evidence>
<dbReference type="OrthoDB" id="9803128at2"/>
<keyword evidence="2" id="KW-1277">Toxin-antitoxin system</keyword>
<accession>A0A2P8E132</accession>
<dbReference type="InterPro" id="IPR052038">
    <property type="entry name" value="Type-VII_TA_antitoxin"/>
</dbReference>
<dbReference type="GO" id="GO:0016779">
    <property type="term" value="F:nucleotidyltransferase activity"/>
    <property type="evidence" value="ECO:0007669"/>
    <property type="project" value="UniProtKB-KW"/>
</dbReference>
<evidence type="ECO:0000256" key="9">
    <source>
        <dbReference type="ARBA" id="ARBA00038276"/>
    </source>
</evidence>
<dbReference type="InterPro" id="IPR002934">
    <property type="entry name" value="Polymerase_NTP_transf_dom"/>
</dbReference>
<comment type="caution">
    <text evidence="11">The sequence shown here is derived from an EMBL/GenBank/DDBJ whole genome shotgun (WGS) entry which is preliminary data.</text>
</comment>